<feature type="signal peptide" evidence="2">
    <location>
        <begin position="1"/>
        <end position="19"/>
    </location>
</feature>
<accession>A0ABS9KTC9</accession>
<keyword evidence="4" id="KW-1185">Reference proteome</keyword>
<evidence type="ECO:0000256" key="1">
    <source>
        <dbReference type="SAM" id="MobiDB-lite"/>
    </source>
</evidence>
<reference evidence="3" key="1">
    <citation type="submission" date="2022-01" db="EMBL/GenBank/DDBJ databases">
        <authorList>
            <person name="Jo J.-H."/>
            <person name="Im W.-T."/>
        </authorList>
    </citation>
    <scope>NUCLEOTIDE SEQUENCE</scope>
    <source>
        <strain evidence="3">NA20</strain>
    </source>
</reference>
<dbReference type="EMBL" id="JAKLTR010000009">
    <property type="protein sequence ID" value="MCG2615599.1"/>
    <property type="molecule type" value="Genomic_DNA"/>
</dbReference>
<organism evidence="3 4">
    <name type="scientific">Terrimonas ginsenosidimutans</name>
    <dbReference type="NCBI Taxonomy" id="2908004"/>
    <lineage>
        <taxon>Bacteria</taxon>
        <taxon>Pseudomonadati</taxon>
        <taxon>Bacteroidota</taxon>
        <taxon>Chitinophagia</taxon>
        <taxon>Chitinophagales</taxon>
        <taxon>Chitinophagaceae</taxon>
        <taxon>Terrimonas</taxon>
    </lineage>
</organism>
<evidence type="ECO:0008006" key="5">
    <source>
        <dbReference type="Google" id="ProtNLM"/>
    </source>
</evidence>
<feature type="compositionally biased region" description="Low complexity" evidence="1">
    <location>
        <begin position="79"/>
        <end position="90"/>
    </location>
</feature>
<feature type="region of interest" description="Disordered" evidence="1">
    <location>
        <begin position="74"/>
        <end position="135"/>
    </location>
</feature>
<evidence type="ECO:0000313" key="4">
    <source>
        <dbReference type="Proteomes" id="UP001165367"/>
    </source>
</evidence>
<comment type="caution">
    <text evidence="3">The sequence shown here is derived from an EMBL/GenBank/DDBJ whole genome shotgun (WGS) entry which is preliminary data.</text>
</comment>
<evidence type="ECO:0000313" key="3">
    <source>
        <dbReference type="EMBL" id="MCG2615599.1"/>
    </source>
</evidence>
<feature type="chain" id="PRO_5046152163" description="DUF4148 domain-containing protein" evidence="2">
    <location>
        <begin position="20"/>
        <end position="150"/>
    </location>
</feature>
<gene>
    <name evidence="3" type="ORF">LZZ85_14960</name>
</gene>
<keyword evidence="2" id="KW-0732">Signal</keyword>
<evidence type="ECO:0000256" key="2">
    <source>
        <dbReference type="SAM" id="SignalP"/>
    </source>
</evidence>
<sequence length="150" mass="15723">MKKYLILTLSLVAVLEINAQNTEKNRTGESIGQQYKNNKVPGLQYASAQSSSPAQVQPHVSMVEEIKNGKYGKVLTGGAAAPAPSAARSANQKLASDRAASQAEPSGQKATAAPAFNIPSQGNVSEESAVPAKAVPANELKRLPVKKDQQ</sequence>
<protein>
    <recommendedName>
        <fullName evidence="5">DUF4148 domain-containing protein</fullName>
    </recommendedName>
</protein>
<dbReference type="Proteomes" id="UP001165367">
    <property type="component" value="Unassembled WGS sequence"/>
</dbReference>
<name>A0ABS9KTC9_9BACT</name>
<proteinExistence type="predicted"/>
<dbReference type="RefSeq" id="WP_237873521.1">
    <property type="nucleotide sequence ID" value="NZ_JAKLTR010000009.1"/>
</dbReference>